<dbReference type="EMBL" id="PYKB01000337">
    <property type="protein sequence ID" value="TGD00795.1"/>
    <property type="molecule type" value="Genomic_DNA"/>
</dbReference>
<dbReference type="AlphaFoldDB" id="A0A659RFC6"/>
<proteinExistence type="predicted"/>
<gene>
    <name evidence="1" type="ORF">C9F09_03755</name>
</gene>
<protein>
    <submittedName>
        <fullName evidence="1">Galactitol-1-phosphate 5-dehydrogenase</fullName>
    </submittedName>
</protein>
<evidence type="ECO:0000313" key="1">
    <source>
        <dbReference type="EMBL" id="TGD00795.1"/>
    </source>
</evidence>
<comment type="caution">
    <text evidence="1">The sequence shown here is derived from an EMBL/GenBank/DDBJ whole genome shotgun (WGS) entry which is preliminary data.</text>
</comment>
<sequence>RPGEEWDPSARLLADQRLHLAPLIAHRGDAESFAEAVKALNGAPMQGKILLQLS</sequence>
<dbReference type="Proteomes" id="UP000298491">
    <property type="component" value="Unassembled WGS sequence"/>
</dbReference>
<organism evidence="1 2">
    <name type="scientific">Salmonella enterica subsp. enterica serovar Wilhelmsburg</name>
    <dbReference type="NCBI Taxonomy" id="1960126"/>
    <lineage>
        <taxon>Bacteria</taxon>
        <taxon>Pseudomonadati</taxon>
        <taxon>Pseudomonadota</taxon>
        <taxon>Gammaproteobacteria</taxon>
        <taxon>Enterobacterales</taxon>
        <taxon>Enterobacteriaceae</taxon>
        <taxon>Salmonella</taxon>
    </lineage>
</organism>
<name>A0A659RFC6_SALET</name>
<evidence type="ECO:0000313" key="2">
    <source>
        <dbReference type="Proteomes" id="UP000298491"/>
    </source>
</evidence>
<feature type="non-terminal residue" evidence="1">
    <location>
        <position position="1"/>
    </location>
</feature>
<reference evidence="1 2" key="1">
    <citation type="submission" date="2018-03" db="EMBL/GenBank/DDBJ databases">
        <title>Non-Typhoidal Salmonella genome sequencing and assembly.</title>
        <authorList>
            <person name="Matchawe C."/>
        </authorList>
    </citation>
    <scope>NUCLEOTIDE SEQUENCE [LARGE SCALE GENOMIC DNA]</scope>
    <source>
        <strain evidence="1 2">35dea</strain>
    </source>
</reference>
<accession>A0A659RFC6</accession>